<feature type="domain" description="Bacterial alpha-L-rhamnosidase N-terminal" evidence="5">
    <location>
        <begin position="166"/>
        <end position="333"/>
    </location>
</feature>
<dbReference type="InterPro" id="IPR035398">
    <property type="entry name" value="Bac_rhamnosid_C"/>
</dbReference>
<dbReference type="Gene3D" id="1.50.10.10">
    <property type="match status" value="1"/>
</dbReference>
<dbReference type="PANTHER" id="PTHR33307">
    <property type="entry name" value="ALPHA-RHAMNOSIDASE (EUROFUNG)"/>
    <property type="match status" value="1"/>
</dbReference>
<proteinExistence type="predicted"/>
<dbReference type="SUPFAM" id="SSF48208">
    <property type="entry name" value="Six-hairpin glycosidases"/>
    <property type="match status" value="1"/>
</dbReference>
<dbReference type="PIRSF" id="PIRSF010631">
    <property type="entry name" value="A-rhamnsds"/>
    <property type="match status" value="1"/>
</dbReference>
<organism evidence="8 9">
    <name type="scientific">Microbacterium pygmaeum</name>
    <dbReference type="NCBI Taxonomy" id="370764"/>
    <lineage>
        <taxon>Bacteria</taxon>
        <taxon>Bacillati</taxon>
        <taxon>Actinomycetota</taxon>
        <taxon>Actinomycetes</taxon>
        <taxon>Micrococcales</taxon>
        <taxon>Microbacteriaceae</taxon>
        <taxon>Microbacterium</taxon>
    </lineage>
</organism>
<dbReference type="Pfam" id="PF17389">
    <property type="entry name" value="Bac_rhamnosid6H"/>
    <property type="match status" value="1"/>
</dbReference>
<evidence type="ECO:0000313" key="9">
    <source>
        <dbReference type="Proteomes" id="UP000199009"/>
    </source>
</evidence>
<dbReference type="Gene3D" id="2.60.420.10">
    <property type="entry name" value="Maltose phosphorylase, domain 3"/>
    <property type="match status" value="1"/>
</dbReference>
<feature type="domain" description="Alpha-L-rhamnosidase six-hairpin glycosidase" evidence="6">
    <location>
        <begin position="451"/>
        <end position="830"/>
    </location>
</feature>
<dbReference type="PANTHER" id="PTHR33307:SF6">
    <property type="entry name" value="ALPHA-RHAMNOSIDASE (EUROFUNG)-RELATED"/>
    <property type="match status" value="1"/>
</dbReference>
<dbReference type="EMBL" id="LT629692">
    <property type="protein sequence ID" value="SDG58876.1"/>
    <property type="molecule type" value="Genomic_DNA"/>
</dbReference>
<dbReference type="RefSeq" id="WP_091486409.1">
    <property type="nucleotide sequence ID" value="NZ_LT629692.1"/>
</dbReference>
<feature type="domain" description="Alpha-L-rhamnosidase C-terminal" evidence="7">
    <location>
        <begin position="832"/>
        <end position="901"/>
    </location>
</feature>
<keyword evidence="9" id="KW-1185">Reference proteome</keyword>
<dbReference type="Pfam" id="PF05592">
    <property type="entry name" value="Bac_rhamnosid"/>
    <property type="match status" value="1"/>
</dbReference>
<evidence type="ECO:0000256" key="3">
    <source>
        <dbReference type="ARBA" id="ARBA00022801"/>
    </source>
</evidence>
<evidence type="ECO:0000256" key="2">
    <source>
        <dbReference type="ARBA" id="ARBA00012652"/>
    </source>
</evidence>
<sequence length="938" mass="104114">MTKLGHLLVEQLDRPGGLWTARPRFSWQITQTTDTDVIQTAYELEVERADEPGTALRTGRVESRESVLVELAGFEARSATTYRWRVRCWTNTSAEPTDWAESTFETTLLHPEDWHARWVVPEQTPVRKDGAANFQELFSLHIDTPPEDRLLPAPYLRQPFHLDEAPIRARLYATAHGIYQAEINGTPVSDELFAPGVESYHVHLSFQAYDVTDRLSAGQNVLGVVLSDGWYAGRVGILGASRNYGDTLKAIWQLELAFADGSTRTIVSDDSARSSTDGPIRYADLAVGEGYDARIDWDGWSRAGFDDSTWTPVVEVELEQSLVPFVGEPVRRVLEVPAIEIIRTPAGENVVDFGQVIAGRVRFRVRGDRGQTVRLEHSEVLDQHGNYFNNIVGPNKDQTDVYTLAGDPAGETWEPLFTFHGFRFARLTGFGADASAEDFVAVVTASDLPVIGEFACSDERLNRLHANVRWSQRGNFLSIPTDCPQRERYGWTGDLQVFAPTAATNMSVGPFLSRWLRIVRDDQLPDGRIMNISPNPPQLDYLMQGPPPSYDDPMMLLASSAGWGDAVAIAPLVLFEHFADRRVIEENYPAMVAWAQYQIDSATSGLPPRLVGSDLTPAERHRQSLLWNNEPNFGDWLAPSTLRGPEGSQMNAPRRTGEVFGSIYHGRLMDVMAEVAGILGHSEDAERYAARARGAREAFAVEYIDESGRIPGDLQGSYVIALACGFVPDRLRTLVVDNLVQLIHDAGDHLDTGFLSVAFLLDALWDNGQRELARTLLFQDTAPSWLYEVAQGATTIWEGWEAIAPDGTVTDLSFNHYAFGCVDDWLYRRVAGLQLEGPAYRESLVEPDVTGLLTSAAASIETPYGWLASRWTRSEHGRVELSVQVPPNTTSTIRIPDAVRNVRINDRAVGSPTERSLAVGSGTTTIVFDLADLDREEQ</sequence>
<evidence type="ECO:0000256" key="1">
    <source>
        <dbReference type="ARBA" id="ARBA00001445"/>
    </source>
</evidence>
<dbReference type="InterPro" id="IPR012341">
    <property type="entry name" value="6hp_glycosidase-like_sf"/>
</dbReference>
<dbReference type="STRING" id="370764.SAMN04489810_0708"/>
<protein>
    <recommendedName>
        <fullName evidence="2">alpha-L-rhamnosidase</fullName>
        <ecNumber evidence="2">3.2.1.40</ecNumber>
    </recommendedName>
</protein>
<comment type="catalytic activity">
    <reaction evidence="1">
        <text>Hydrolysis of terminal non-reducing alpha-L-rhamnose residues in alpha-L-rhamnosides.</text>
        <dbReference type="EC" id="3.2.1.40"/>
    </reaction>
</comment>
<dbReference type="Pfam" id="PF08531">
    <property type="entry name" value="Bac_rhamnosid_N"/>
    <property type="match status" value="1"/>
</dbReference>
<dbReference type="InterPro" id="IPR013737">
    <property type="entry name" value="Bac_rhamnosid_N"/>
</dbReference>
<dbReference type="InterPro" id="IPR008928">
    <property type="entry name" value="6-hairpin_glycosidase_sf"/>
</dbReference>
<accession>A0A1G7VGC2</accession>
<dbReference type="Gene3D" id="2.60.40.10">
    <property type="entry name" value="Immunoglobulins"/>
    <property type="match status" value="1"/>
</dbReference>
<dbReference type="EC" id="3.2.1.40" evidence="2"/>
<dbReference type="InterPro" id="IPR035396">
    <property type="entry name" value="Bac_rhamnosid6H"/>
</dbReference>
<dbReference type="GO" id="GO:0005975">
    <property type="term" value="P:carbohydrate metabolic process"/>
    <property type="evidence" value="ECO:0007669"/>
    <property type="project" value="InterPro"/>
</dbReference>
<dbReference type="OrthoDB" id="9761045at2"/>
<dbReference type="GO" id="GO:0030596">
    <property type="term" value="F:alpha-L-rhamnosidase activity"/>
    <property type="evidence" value="ECO:0007669"/>
    <property type="project" value="UniProtKB-EC"/>
</dbReference>
<dbReference type="Pfam" id="PF17390">
    <property type="entry name" value="Bac_rhamnosid_C"/>
    <property type="match status" value="1"/>
</dbReference>
<dbReference type="Gene3D" id="2.60.120.260">
    <property type="entry name" value="Galactose-binding domain-like"/>
    <property type="match status" value="2"/>
</dbReference>
<dbReference type="InterPro" id="IPR013783">
    <property type="entry name" value="Ig-like_fold"/>
</dbReference>
<dbReference type="InterPro" id="IPR016007">
    <property type="entry name" value="Alpha_rhamnosid"/>
</dbReference>
<name>A0A1G7VGC2_9MICO</name>
<dbReference type="Pfam" id="PF25788">
    <property type="entry name" value="Ig_Rha78A_N"/>
    <property type="match status" value="1"/>
</dbReference>
<dbReference type="InterPro" id="IPR008902">
    <property type="entry name" value="Rhamnosid_concanavalin"/>
</dbReference>
<evidence type="ECO:0000313" key="8">
    <source>
        <dbReference type="EMBL" id="SDG58876.1"/>
    </source>
</evidence>
<gene>
    <name evidence="8" type="ORF">SAMN04489810_0708</name>
</gene>
<evidence type="ECO:0000259" key="7">
    <source>
        <dbReference type="Pfam" id="PF17390"/>
    </source>
</evidence>
<evidence type="ECO:0000259" key="6">
    <source>
        <dbReference type="Pfam" id="PF17389"/>
    </source>
</evidence>
<keyword evidence="3" id="KW-0378">Hydrolase</keyword>
<reference evidence="8 9" key="1">
    <citation type="submission" date="2016-10" db="EMBL/GenBank/DDBJ databases">
        <authorList>
            <person name="de Groot N.N."/>
        </authorList>
    </citation>
    <scope>NUCLEOTIDE SEQUENCE [LARGE SCALE GENOMIC DNA]</scope>
    <source>
        <strain evidence="8 9">DSM 23142</strain>
    </source>
</reference>
<evidence type="ECO:0000259" key="4">
    <source>
        <dbReference type="Pfam" id="PF05592"/>
    </source>
</evidence>
<dbReference type="Proteomes" id="UP000199009">
    <property type="component" value="Chromosome I"/>
</dbReference>
<dbReference type="AlphaFoldDB" id="A0A1G7VGC2"/>
<feature type="domain" description="Alpha-L-rhamnosidase concanavalin-like" evidence="4">
    <location>
        <begin position="343"/>
        <end position="443"/>
    </location>
</feature>
<evidence type="ECO:0000259" key="5">
    <source>
        <dbReference type="Pfam" id="PF08531"/>
    </source>
</evidence>